<organism evidence="2 3">
    <name type="scientific">Candidatus Nomurabacteria bacterium GW2011_GWA1_46_11</name>
    <dbReference type="NCBI Taxonomy" id="1618732"/>
    <lineage>
        <taxon>Bacteria</taxon>
        <taxon>Candidatus Nomuraibacteriota</taxon>
    </lineage>
</organism>
<dbReference type="AlphaFoldDB" id="A0A0G1NNW9"/>
<comment type="caution">
    <text evidence="2">The sequence shown here is derived from an EMBL/GenBank/DDBJ whole genome shotgun (WGS) entry which is preliminary data.</text>
</comment>
<evidence type="ECO:0000256" key="1">
    <source>
        <dbReference type="SAM" id="MobiDB-lite"/>
    </source>
</evidence>
<gene>
    <name evidence="2" type="ORF">UX31_C0003G0015</name>
</gene>
<name>A0A0G1NNW9_9BACT</name>
<accession>A0A0G1NNW9</accession>
<reference evidence="2 3" key="1">
    <citation type="journal article" date="2015" name="Nature">
        <title>rRNA introns, odd ribosomes, and small enigmatic genomes across a large radiation of phyla.</title>
        <authorList>
            <person name="Brown C.T."/>
            <person name="Hug L.A."/>
            <person name="Thomas B.C."/>
            <person name="Sharon I."/>
            <person name="Castelle C.J."/>
            <person name="Singh A."/>
            <person name="Wilkins M.J."/>
            <person name="Williams K.H."/>
            <person name="Banfield J.F."/>
        </authorList>
    </citation>
    <scope>NUCLEOTIDE SEQUENCE [LARGE SCALE GENOMIC DNA]</scope>
</reference>
<dbReference type="Proteomes" id="UP000034107">
    <property type="component" value="Unassembled WGS sequence"/>
</dbReference>
<feature type="region of interest" description="Disordered" evidence="1">
    <location>
        <begin position="190"/>
        <end position="214"/>
    </location>
</feature>
<feature type="region of interest" description="Disordered" evidence="1">
    <location>
        <begin position="44"/>
        <end position="71"/>
    </location>
</feature>
<sequence length="214" mass="23993">MERKSREKETTNSAERAKIAAYLVLLWTLLLYLLSQPSGGIETAQAYPAQPPTPHSSEAAPRTPTPWPTATPHLVRDDDIVRSCEYDLPIYRSFVLLEDVPIVVRGLISGKELAIDLDFIPEMDEEVFRVLEIDPLTDEAEIVVWTFFPPTGQAGSLSFQYNGVSYRVSILRLCKDAKWLLQPTTGRTWEVTPTPPPLPPGIPVRLEAPPTPRF</sequence>
<evidence type="ECO:0000313" key="2">
    <source>
        <dbReference type="EMBL" id="KKU22349.1"/>
    </source>
</evidence>
<protein>
    <submittedName>
        <fullName evidence="2">Uncharacterized protein</fullName>
    </submittedName>
</protein>
<evidence type="ECO:0000313" key="3">
    <source>
        <dbReference type="Proteomes" id="UP000034107"/>
    </source>
</evidence>
<dbReference type="EMBL" id="LCLS01000003">
    <property type="protein sequence ID" value="KKU22349.1"/>
    <property type="molecule type" value="Genomic_DNA"/>
</dbReference>
<proteinExistence type="predicted"/>
<feature type="compositionally biased region" description="Pro residues" evidence="1">
    <location>
        <begin position="193"/>
        <end position="202"/>
    </location>
</feature>